<organism evidence="2 3">
    <name type="scientific">Trachymyrmex cornetzi</name>
    <dbReference type="NCBI Taxonomy" id="471704"/>
    <lineage>
        <taxon>Eukaryota</taxon>
        <taxon>Metazoa</taxon>
        <taxon>Ecdysozoa</taxon>
        <taxon>Arthropoda</taxon>
        <taxon>Hexapoda</taxon>
        <taxon>Insecta</taxon>
        <taxon>Pterygota</taxon>
        <taxon>Neoptera</taxon>
        <taxon>Endopterygota</taxon>
        <taxon>Hymenoptera</taxon>
        <taxon>Apocrita</taxon>
        <taxon>Aculeata</taxon>
        <taxon>Formicoidea</taxon>
        <taxon>Formicidae</taxon>
        <taxon>Myrmicinae</taxon>
        <taxon>Trachymyrmex</taxon>
    </lineage>
</organism>
<proteinExistence type="predicted"/>
<dbReference type="EMBL" id="KQ979695">
    <property type="protein sequence ID" value="KYN19733.1"/>
    <property type="molecule type" value="Genomic_DNA"/>
</dbReference>
<evidence type="ECO:0008006" key="4">
    <source>
        <dbReference type="Google" id="ProtNLM"/>
    </source>
</evidence>
<evidence type="ECO:0000256" key="1">
    <source>
        <dbReference type="SAM" id="MobiDB-lite"/>
    </source>
</evidence>
<dbReference type="AlphaFoldDB" id="A0A151J7D0"/>
<dbReference type="Proteomes" id="UP000078492">
    <property type="component" value="Unassembled WGS sequence"/>
</dbReference>
<sequence>MIRSPIATRRRARMESPEGAATDLRDTQPATEEASPRIEETSSTSPMQTVLHAVLREIRQLREEQRRARTAFAESLRQRNVQISQLQERLREIPSNQLSPSNNTGVRDAVASVRVRDSRADVFGRVGSVAGGDAVASVDNLAAPLRVDTDGGAAGNHFDASVTLRGQLGVKLKPDTYEGNAPLREYFAQFNLIARANRWEDQTKIAILVSCLRGKARAILENMQNLETLRFEELRLKSKLEMCFGETQSLQGYYSQFTSRRQKFGENCFVGFGCRAVITIGISGMPRYSSRQNSVRTIRLRFV</sequence>
<protein>
    <recommendedName>
        <fullName evidence="4">Retrotransposon gag domain-containing protein</fullName>
    </recommendedName>
</protein>
<evidence type="ECO:0000313" key="2">
    <source>
        <dbReference type="EMBL" id="KYN19733.1"/>
    </source>
</evidence>
<gene>
    <name evidence="2" type="ORF">ALC57_07960</name>
</gene>
<dbReference type="PANTHER" id="PTHR45823:SF1">
    <property type="entry name" value="T-SNARE COILED-COIL HOMOLOGY DOMAIN-CONTAINING PROTEIN"/>
    <property type="match status" value="1"/>
</dbReference>
<dbReference type="PANTHER" id="PTHR45823">
    <property type="entry name" value="T-SNARE COILED-COIL HOMOLOGY DOMAIN-CONTAINING PROTEIN"/>
    <property type="match status" value="1"/>
</dbReference>
<name>A0A151J7D0_9HYME</name>
<reference evidence="2 3" key="1">
    <citation type="submission" date="2015-09" db="EMBL/GenBank/DDBJ databases">
        <title>Trachymyrmex cornetzi WGS genome.</title>
        <authorList>
            <person name="Nygaard S."/>
            <person name="Hu H."/>
            <person name="Boomsma J."/>
            <person name="Zhang G."/>
        </authorList>
    </citation>
    <scope>NUCLEOTIDE SEQUENCE [LARGE SCALE GENOMIC DNA]</scope>
    <source>
        <strain evidence="2">Tcor2-1</strain>
        <tissue evidence="2">Whole body</tissue>
    </source>
</reference>
<dbReference type="STRING" id="471704.A0A151J7D0"/>
<accession>A0A151J7D0</accession>
<feature type="region of interest" description="Disordered" evidence="1">
    <location>
        <begin position="1"/>
        <end position="47"/>
    </location>
</feature>
<keyword evidence="3" id="KW-1185">Reference proteome</keyword>
<evidence type="ECO:0000313" key="3">
    <source>
        <dbReference type="Proteomes" id="UP000078492"/>
    </source>
</evidence>